<reference evidence="7 8" key="1">
    <citation type="submission" date="2017-12" db="EMBL/GenBank/DDBJ databases">
        <title>Phylogenetic diversity of female urinary microbiome.</title>
        <authorList>
            <person name="Thomas-White K."/>
            <person name="Wolfe A.J."/>
        </authorList>
    </citation>
    <scope>NUCLEOTIDE SEQUENCE [LARGE SCALE GENOMIC DNA]</scope>
    <source>
        <strain evidence="7 8">UMB0119</strain>
    </source>
</reference>
<dbReference type="NCBIfam" id="TIGR00241">
    <property type="entry name" value="CoA_E_activ"/>
    <property type="match status" value="1"/>
</dbReference>
<dbReference type="SUPFAM" id="SSF53067">
    <property type="entry name" value="Actin-like ATPase domain"/>
    <property type="match status" value="2"/>
</dbReference>
<feature type="domain" description="ATPase BadF/BadG/BcrA/BcrD type" evidence="5">
    <location>
        <begin position="6"/>
        <end position="254"/>
    </location>
</feature>
<evidence type="ECO:0000259" key="5">
    <source>
        <dbReference type="Pfam" id="PF01869"/>
    </source>
</evidence>
<dbReference type="PANTHER" id="PTHR32329">
    <property type="entry name" value="BIFUNCTIONAL PROTEIN [INCLUDES 2-HYDROXYACYL-COA DEHYDRATASE (N-TER) AND ITS ACTIVATOR DOMAIN (C_TERM)-RELATED"/>
    <property type="match status" value="1"/>
</dbReference>
<feature type="domain" description="DUF2229" evidence="6">
    <location>
        <begin position="668"/>
        <end position="891"/>
    </location>
</feature>
<keyword evidence="8" id="KW-1185">Reference proteome</keyword>
<dbReference type="Pfam" id="PF01869">
    <property type="entry name" value="BcrAD_BadFG"/>
    <property type="match status" value="2"/>
</dbReference>
<accession>A0A2I1MB53</accession>
<evidence type="ECO:0000256" key="4">
    <source>
        <dbReference type="ARBA" id="ARBA00023014"/>
    </source>
</evidence>
<evidence type="ECO:0000256" key="3">
    <source>
        <dbReference type="ARBA" id="ARBA00023004"/>
    </source>
</evidence>
<keyword evidence="2" id="KW-0479">Metal-binding</keyword>
<dbReference type="InterPro" id="IPR051805">
    <property type="entry name" value="Dehydratase_Activator_Redct"/>
</dbReference>
<evidence type="ECO:0000313" key="7">
    <source>
        <dbReference type="EMBL" id="PKZ17337.1"/>
    </source>
</evidence>
<keyword evidence="4" id="KW-0411">Iron-sulfur</keyword>
<evidence type="ECO:0000256" key="2">
    <source>
        <dbReference type="ARBA" id="ARBA00022723"/>
    </source>
</evidence>
<evidence type="ECO:0000256" key="1">
    <source>
        <dbReference type="ARBA" id="ARBA00001966"/>
    </source>
</evidence>
<dbReference type="EMBL" id="PKGS01000001">
    <property type="protein sequence ID" value="PKZ17337.1"/>
    <property type="molecule type" value="Genomic_DNA"/>
</dbReference>
<gene>
    <name evidence="7" type="ORF">CYJ34_01115</name>
</gene>
<sequence>MNLHMGLDVGSTTVKIVITDENFNTLYQVYRRHKSDVKETVKTVLNEAFDEFKDDYITINVTGSGGMFLEKYMGINFVQEVIAETAAIRKFLPETDVVIELGGEDSKITYLSGSVEQRMNSICAGGTGAFIDQMAALLDTDASGLNELSKNYKKIYPIASRCGVFAKTDIQALMNQGASREDIAISVFQSVVNQTISNLACGRPIRGNVTFLGGPLHFLPALRNRFVETLGEDGNTFTTPEDAQLYVAKGAAILSAEKENFVLYSDLIKELEKEAPEDMEMTKKLEPLFTSEEEYEDFVKDHKTDGVVYEDIANYKGPIYVGIDAGSTTSKMVWITEDGHILHEDYRMNLGRPLEVVINMLKEAYAKKNPKAYIASSGICGYGEDFIKNALHVDNGEVETIAHYRAAKYFNPDVDFILDIGGQDMKAMHIRDGIIDSIQLNEACSSGCGSFLSTFAASVGMSAAEFQEKALLSKEPADLGSRCTVFMNSKVKQAQKEGSEVADIAAGLCYSVIKNAIQKVIKVRDPKSLGDNIVVQGGTFYGDAILRSFENITGRKTTRPEIAGLMGAMGMALISRDNSTGQSTLSDISELENFTYKQKNARCGLCTNNCALIINVFPDGTRYVTGNRCERGAGVKKEETMADLNMYKFKNKLLFDRKTLGDTARMGKVALPRVLNMYEDYPFWHKFFTSLGFDVVLSGKSDRKMYEKGISSISSETACYPAKLAHGHIEDLASRDDIDLIFYPAIFYEYKQFDKAQNHMNCPVVSGYPDVINNNVESLQGKKYMNPYLSLENEKVITDRLIEEFEGYEHNGYKLSKKEIRNAASQAWRIQQSYHDQIRIRGKEIIDYVNSKSLNAIVLAGRPYHIDPEVNHGIPELIEGMKIPVISEDAVAYNIEDVDTKVRVLDQWSYHARLYRAAEYVANNPNLQLIQLNSFGCGLDAVTTDQVQDLLEANGKIYTLLKIDEVSNLGAIKIRIRSLLQALNQKKMEGIVFKKDLDRLDYSTPEFTKKMVEEGYTILAPQMAREHFRILGPVFHHYGMNVEFLDTVNDKVLDQGLKYVNNDSCYPSITVVGQFMEAVNSGRYDTDKLAIVMTQTGGACRASNYVGYIRKGLRDAGYPDIPVIALSAQGIETNAGFDLKKPSTIPFLKRGFRAIIFGDLINRVANATRPYEAEKGATDSLKEAWIERLQVQAPTMSDREYKKCVKEIVKDFDNIPVKDIKIPKAGIVGEILVKFLPEANNNLQKVLEAEGAEVILPDLTDFFMYCMKNSELKADLYGKSKMNATIGKIGINIVEQYRKPVRKALRESKRFNEPEYIDQIVEYADTVTSLGNQAGEGWLLAGEMVELIHAGAPNIVCIQPFGCLPNHITGKGVMKKIREEYPEANIVAIDYDPGASEVNQINRVKLMMSQARDTLKQKELQKIEN</sequence>
<protein>
    <submittedName>
        <fullName evidence="7">2-hydroxyglutaryl-CoA dehydratase</fullName>
    </submittedName>
</protein>
<keyword evidence="3" id="KW-0408">Iron</keyword>
<dbReference type="InterPro" id="IPR018709">
    <property type="entry name" value="CoA_activase_DUF2229"/>
</dbReference>
<dbReference type="PANTHER" id="PTHR32329:SF4">
    <property type="entry name" value="ACTIVATOR OF 2-HYDROXYACYL-COA DEHYDRATASE"/>
    <property type="match status" value="1"/>
</dbReference>
<evidence type="ECO:0000313" key="8">
    <source>
        <dbReference type="Proteomes" id="UP000234335"/>
    </source>
</evidence>
<dbReference type="GO" id="GO:0051536">
    <property type="term" value="F:iron-sulfur cluster binding"/>
    <property type="evidence" value="ECO:0007669"/>
    <property type="project" value="UniProtKB-KW"/>
</dbReference>
<dbReference type="Proteomes" id="UP000234335">
    <property type="component" value="Unassembled WGS sequence"/>
</dbReference>
<dbReference type="Gene3D" id="3.30.420.40">
    <property type="match status" value="4"/>
</dbReference>
<dbReference type="InterPro" id="IPR043129">
    <property type="entry name" value="ATPase_NBD"/>
</dbReference>
<dbReference type="GO" id="GO:0046872">
    <property type="term" value="F:metal ion binding"/>
    <property type="evidence" value="ECO:0007669"/>
    <property type="project" value="UniProtKB-KW"/>
</dbReference>
<dbReference type="InterPro" id="IPR002731">
    <property type="entry name" value="ATPase_BadF"/>
</dbReference>
<name>A0A2I1MB53_9FIRM</name>
<comment type="caution">
    <text evidence="7">The sequence shown here is derived from an EMBL/GenBank/DDBJ whole genome shotgun (WGS) entry which is preliminary data.</text>
</comment>
<proteinExistence type="predicted"/>
<dbReference type="CDD" id="cd24035">
    <property type="entry name" value="ASKHA_NBD_O66634-like_rpt2"/>
    <property type="match status" value="1"/>
</dbReference>
<dbReference type="InterPro" id="IPR008275">
    <property type="entry name" value="CoA_E_activase_dom"/>
</dbReference>
<dbReference type="Pfam" id="PF09989">
    <property type="entry name" value="DUF2229"/>
    <property type="match status" value="1"/>
</dbReference>
<comment type="cofactor">
    <cofactor evidence="1">
        <name>[4Fe-4S] cluster</name>
        <dbReference type="ChEBI" id="CHEBI:49883"/>
    </cofactor>
</comment>
<dbReference type="RefSeq" id="WP_101539498.1">
    <property type="nucleotide sequence ID" value="NZ_PKGS01000001.1"/>
</dbReference>
<dbReference type="CDD" id="cd24034">
    <property type="entry name" value="ASKHA_NBD_O66634-like_rpt1"/>
    <property type="match status" value="1"/>
</dbReference>
<evidence type="ECO:0000259" key="6">
    <source>
        <dbReference type="Pfam" id="PF09989"/>
    </source>
</evidence>
<organism evidence="7 8">
    <name type="scientific">Anaerococcus octavius</name>
    <dbReference type="NCBI Taxonomy" id="54007"/>
    <lineage>
        <taxon>Bacteria</taxon>
        <taxon>Bacillati</taxon>
        <taxon>Bacillota</taxon>
        <taxon>Tissierellia</taxon>
        <taxon>Tissierellales</taxon>
        <taxon>Peptoniphilaceae</taxon>
        <taxon>Anaerococcus</taxon>
    </lineage>
</organism>
<feature type="domain" description="ATPase BadF/BadG/BcrA/BcrD type" evidence="5">
    <location>
        <begin position="321"/>
        <end position="574"/>
    </location>
</feature>